<keyword evidence="3" id="KW-1185">Reference proteome</keyword>
<organism evidence="2 3">
    <name type="scientific">Alicyclobacillus dauci</name>
    <dbReference type="NCBI Taxonomy" id="1475485"/>
    <lineage>
        <taxon>Bacteria</taxon>
        <taxon>Bacillati</taxon>
        <taxon>Bacillota</taxon>
        <taxon>Bacilli</taxon>
        <taxon>Bacillales</taxon>
        <taxon>Alicyclobacillaceae</taxon>
        <taxon>Alicyclobacillus</taxon>
    </lineage>
</organism>
<dbReference type="EMBL" id="CP104064">
    <property type="protein sequence ID" value="WAH38317.1"/>
    <property type="molecule type" value="Genomic_DNA"/>
</dbReference>
<feature type="region of interest" description="Disordered" evidence="1">
    <location>
        <begin position="43"/>
        <end position="64"/>
    </location>
</feature>
<accession>A0ABY6Z6T5</accession>
<protein>
    <submittedName>
        <fullName evidence="2">Uncharacterized protein</fullName>
    </submittedName>
</protein>
<evidence type="ECO:0000256" key="1">
    <source>
        <dbReference type="SAM" id="MobiDB-lite"/>
    </source>
</evidence>
<dbReference type="Proteomes" id="UP001164803">
    <property type="component" value="Chromosome"/>
</dbReference>
<reference evidence="2" key="1">
    <citation type="submission" date="2022-08" db="EMBL/GenBank/DDBJ databases">
        <title>Alicyclobacillus dauci DSM2870, complete genome.</title>
        <authorList>
            <person name="Wang Q."/>
            <person name="Cai R."/>
            <person name="Wang Z."/>
        </authorList>
    </citation>
    <scope>NUCLEOTIDE SEQUENCE</scope>
    <source>
        <strain evidence="2">DSM 28700</strain>
    </source>
</reference>
<evidence type="ECO:0000313" key="3">
    <source>
        <dbReference type="Proteomes" id="UP001164803"/>
    </source>
</evidence>
<gene>
    <name evidence="2" type="ORF">NZD86_07490</name>
</gene>
<name>A0ABY6Z6T5_9BACL</name>
<evidence type="ECO:0000313" key="2">
    <source>
        <dbReference type="EMBL" id="WAH38317.1"/>
    </source>
</evidence>
<proteinExistence type="predicted"/>
<dbReference type="RefSeq" id="WP_268045884.1">
    <property type="nucleotide sequence ID" value="NZ_CP104064.1"/>
</dbReference>
<sequence>MGVRYVASIIVYEDGQRDVIWDSSVSMEDCYRELKQVTEDMEAALGNNNPPNPPRKPAKITRLK</sequence>